<dbReference type="AlphaFoldDB" id="A0AAV7QSG6"/>
<organism evidence="1 2">
    <name type="scientific">Pleurodeles waltl</name>
    <name type="common">Iberian ribbed newt</name>
    <dbReference type="NCBI Taxonomy" id="8319"/>
    <lineage>
        <taxon>Eukaryota</taxon>
        <taxon>Metazoa</taxon>
        <taxon>Chordata</taxon>
        <taxon>Craniata</taxon>
        <taxon>Vertebrata</taxon>
        <taxon>Euteleostomi</taxon>
        <taxon>Amphibia</taxon>
        <taxon>Batrachia</taxon>
        <taxon>Caudata</taxon>
        <taxon>Salamandroidea</taxon>
        <taxon>Salamandridae</taxon>
        <taxon>Pleurodelinae</taxon>
        <taxon>Pleurodeles</taxon>
    </lineage>
</organism>
<name>A0AAV7QSG6_PLEWA</name>
<sequence>MSLGMAGGLARTDPRGAAVPCCAAEVGRCGEEGFCHAHACWVGWSASPGPWRSECFRSGSGPGPGLPAVLNLRAQ</sequence>
<dbReference type="Proteomes" id="UP001066276">
    <property type="component" value="Chromosome 6"/>
</dbReference>
<evidence type="ECO:0000313" key="2">
    <source>
        <dbReference type="Proteomes" id="UP001066276"/>
    </source>
</evidence>
<keyword evidence="2" id="KW-1185">Reference proteome</keyword>
<reference evidence="1" key="1">
    <citation type="journal article" date="2022" name="bioRxiv">
        <title>Sequencing and chromosome-scale assembly of the giantPleurodeles waltlgenome.</title>
        <authorList>
            <person name="Brown T."/>
            <person name="Elewa A."/>
            <person name="Iarovenko S."/>
            <person name="Subramanian E."/>
            <person name="Araus A.J."/>
            <person name="Petzold A."/>
            <person name="Susuki M."/>
            <person name="Suzuki K.-i.T."/>
            <person name="Hayashi T."/>
            <person name="Toyoda A."/>
            <person name="Oliveira C."/>
            <person name="Osipova E."/>
            <person name="Leigh N.D."/>
            <person name="Simon A."/>
            <person name="Yun M.H."/>
        </authorList>
    </citation>
    <scope>NUCLEOTIDE SEQUENCE</scope>
    <source>
        <strain evidence="1">20211129_DDA</strain>
        <tissue evidence="1">Liver</tissue>
    </source>
</reference>
<proteinExistence type="predicted"/>
<dbReference type="EMBL" id="JANPWB010000010">
    <property type="protein sequence ID" value="KAJ1143063.1"/>
    <property type="molecule type" value="Genomic_DNA"/>
</dbReference>
<protein>
    <submittedName>
        <fullName evidence="1">Uncharacterized protein</fullName>
    </submittedName>
</protein>
<gene>
    <name evidence="1" type="ORF">NDU88_009375</name>
</gene>
<comment type="caution">
    <text evidence="1">The sequence shown here is derived from an EMBL/GenBank/DDBJ whole genome shotgun (WGS) entry which is preliminary data.</text>
</comment>
<evidence type="ECO:0000313" key="1">
    <source>
        <dbReference type="EMBL" id="KAJ1143063.1"/>
    </source>
</evidence>
<accession>A0AAV7QSG6</accession>